<proteinExistence type="predicted"/>
<organism evidence="1">
    <name type="scientific">Timema monikensis</name>
    <dbReference type="NCBI Taxonomy" id="170555"/>
    <lineage>
        <taxon>Eukaryota</taxon>
        <taxon>Metazoa</taxon>
        <taxon>Ecdysozoa</taxon>
        <taxon>Arthropoda</taxon>
        <taxon>Hexapoda</taxon>
        <taxon>Insecta</taxon>
        <taxon>Pterygota</taxon>
        <taxon>Neoptera</taxon>
        <taxon>Polyneoptera</taxon>
        <taxon>Phasmatodea</taxon>
        <taxon>Timematodea</taxon>
        <taxon>Timematoidea</taxon>
        <taxon>Timematidae</taxon>
        <taxon>Timema</taxon>
    </lineage>
</organism>
<dbReference type="AlphaFoldDB" id="A0A7R9ELD9"/>
<dbReference type="EMBL" id="OB798994">
    <property type="protein sequence ID" value="CAD7435103.1"/>
    <property type="molecule type" value="Genomic_DNA"/>
</dbReference>
<protein>
    <submittedName>
        <fullName evidence="1">Uncharacterized protein</fullName>
    </submittedName>
</protein>
<reference evidence="1" key="1">
    <citation type="submission" date="2020-11" db="EMBL/GenBank/DDBJ databases">
        <authorList>
            <person name="Tran Van P."/>
        </authorList>
    </citation>
    <scope>NUCLEOTIDE SEQUENCE</scope>
</reference>
<accession>A0A7R9ELD9</accession>
<evidence type="ECO:0000313" key="1">
    <source>
        <dbReference type="EMBL" id="CAD7435103.1"/>
    </source>
</evidence>
<gene>
    <name evidence="1" type="ORF">TMSB3V08_LOCUS11751</name>
</gene>
<name>A0A7R9ELD9_9NEOP</name>
<sequence>MDNTAHSWSWRGLQNEYGADSEENVGVTEHVRFSFIQPVDCSTSWSPGLLSESLAREPWREKNWGLISITTNTNLVRVVLGTARYKGANIPSRTLILKLASEVT</sequence>